<dbReference type="Pfam" id="PF00535">
    <property type="entry name" value="Glycos_transf_2"/>
    <property type="match status" value="1"/>
</dbReference>
<gene>
    <name evidence="4" type="ORF">WKW79_09210</name>
</gene>
<evidence type="ECO:0000313" key="5">
    <source>
        <dbReference type="Proteomes" id="UP001367030"/>
    </source>
</evidence>
<dbReference type="PANTHER" id="PTHR46401:SF2">
    <property type="entry name" value="GLYCOSYLTRANSFERASE WBBK-RELATED"/>
    <property type="match status" value="1"/>
</dbReference>
<name>A0ABU8X4K0_9BURK</name>
<dbReference type="Gene3D" id="3.90.550.10">
    <property type="entry name" value="Spore Coat Polysaccharide Biosynthesis Protein SpsA, Chain A"/>
    <property type="match status" value="1"/>
</dbReference>
<keyword evidence="1 4" id="KW-0808">Transferase</keyword>
<dbReference type="CDD" id="cd03809">
    <property type="entry name" value="GT4_MtfB-like"/>
    <property type="match status" value="1"/>
</dbReference>
<organism evidence="4 5">
    <name type="scientific">Variovorax robiniae</name>
    <dbReference type="NCBI Taxonomy" id="1836199"/>
    <lineage>
        <taxon>Bacteria</taxon>
        <taxon>Pseudomonadati</taxon>
        <taxon>Pseudomonadota</taxon>
        <taxon>Betaproteobacteria</taxon>
        <taxon>Burkholderiales</taxon>
        <taxon>Comamonadaceae</taxon>
        <taxon>Variovorax</taxon>
    </lineage>
</organism>
<keyword evidence="4" id="KW-0328">Glycosyltransferase</keyword>
<dbReference type="InterPro" id="IPR029044">
    <property type="entry name" value="Nucleotide-diphossugar_trans"/>
</dbReference>
<accession>A0ABU8X4K0</accession>
<feature type="domain" description="Glycosyltransferase 2-like" evidence="3">
    <location>
        <begin position="514"/>
        <end position="620"/>
    </location>
</feature>
<evidence type="ECO:0000313" key="4">
    <source>
        <dbReference type="EMBL" id="MEJ8854745.1"/>
    </source>
</evidence>
<evidence type="ECO:0000259" key="3">
    <source>
        <dbReference type="Pfam" id="PF00535"/>
    </source>
</evidence>
<dbReference type="GO" id="GO:0016757">
    <property type="term" value="F:glycosyltransferase activity"/>
    <property type="evidence" value="ECO:0007669"/>
    <property type="project" value="UniProtKB-KW"/>
</dbReference>
<comment type="caution">
    <text evidence="4">The sequence shown here is derived from an EMBL/GenBank/DDBJ whole genome shotgun (WGS) entry which is preliminary data.</text>
</comment>
<dbReference type="EMBL" id="JBBKZS010000003">
    <property type="protein sequence ID" value="MEJ8854745.1"/>
    <property type="molecule type" value="Genomic_DNA"/>
</dbReference>
<dbReference type="SUPFAM" id="SSF53756">
    <property type="entry name" value="UDP-Glycosyltransferase/glycogen phosphorylase"/>
    <property type="match status" value="1"/>
</dbReference>
<dbReference type="Proteomes" id="UP001367030">
    <property type="component" value="Unassembled WGS sequence"/>
</dbReference>
<dbReference type="Pfam" id="PF00534">
    <property type="entry name" value="Glycos_transf_1"/>
    <property type="match status" value="1"/>
</dbReference>
<sequence>MWRVADEAGTLGIAGQGKCRDLATRRRWLAGSTNNFGLIETMSESKPRLALDMYVLAQGVRTGIYRVCDEVFPLLTASGRFDTRLFYRDGDEERAADYVDASRLDGPCHQAPDHRPSDDADILLSPFGVAPTAWLADHRVLQAHIIYDLIGVNRPEYFSEVAAAEVRAIIDSLDEHTVIFAISECTKRDLLAARPDLSPRQVTAIPLAAGAAFRPCDDEAKKVAVRARYGIPAGVPYLLSLATLEIRKNLEHVVDAFVRHLEADEASELHLVLSGMSGWKLERVNEALAAAGKWRHRIVLTGFVDDEDLSALYSDAMCFAYLSRYEGFGLPPLEAMACGTPVICSDNSSLPEVVGDAGLMFDADDVAGVADAIGQIARSDAYRRELAQAGLQRARLFSWARCADIISDTLIQAHERHVERPSNRRRHVLAPGALATRYARPDGIVQANIVDYRNGSHGPHFRRFDALPATAAKGTWPLWIDALPPSKATARTEGGLRTRGLVKSGTEDAPLVSYITVVRNNSRTLARTIESVQAQTYANVEHIVLDGASTDDTMDVVLRYADKLDYYASEPDKGLYDAVNKAIPLARGQLICVLNSDDWLEPDAAEIVVRRMGDGASAAMLFTGALVQVDDEVRDWAPAFVHPGSYFTCANDCHNGIYATRGAYEKSGPYDTSYKIAADFKWIMTCMEAAVTFIYTREATVNYSLGGTSSDARGHSMECMRVVAERFPLLSPTDVAGLYHCFYLFAGVPDLRCFPTNRTEFLRDLFARHVSDADFMQALGWVSMDTLQHPADMSPAATAPRNAPGARQLMKIALKDVLRRNPTAFALAKRLHATVRR</sequence>
<feature type="domain" description="Glycosyl transferase family 1" evidence="2">
    <location>
        <begin position="226"/>
        <end position="391"/>
    </location>
</feature>
<dbReference type="PANTHER" id="PTHR46401">
    <property type="entry name" value="GLYCOSYLTRANSFERASE WBBK-RELATED"/>
    <property type="match status" value="1"/>
</dbReference>
<reference evidence="4 5" key="1">
    <citation type="submission" date="2024-03" db="EMBL/GenBank/DDBJ databases">
        <title>Novel species of the genus Variovorax.</title>
        <authorList>
            <person name="Liu Q."/>
            <person name="Xin Y.-H."/>
        </authorList>
    </citation>
    <scope>NUCLEOTIDE SEQUENCE [LARGE SCALE GENOMIC DNA]</scope>
    <source>
        <strain evidence="4 5">KACC 18901</strain>
    </source>
</reference>
<keyword evidence="5" id="KW-1185">Reference proteome</keyword>
<dbReference type="RefSeq" id="WP_340334837.1">
    <property type="nucleotide sequence ID" value="NZ_JBBKZS010000003.1"/>
</dbReference>
<dbReference type="EC" id="2.4.-.-" evidence="4"/>
<dbReference type="SUPFAM" id="SSF53448">
    <property type="entry name" value="Nucleotide-diphospho-sugar transferases"/>
    <property type="match status" value="1"/>
</dbReference>
<dbReference type="InterPro" id="IPR001173">
    <property type="entry name" value="Glyco_trans_2-like"/>
</dbReference>
<dbReference type="Gene3D" id="3.40.50.2000">
    <property type="entry name" value="Glycogen Phosphorylase B"/>
    <property type="match status" value="1"/>
</dbReference>
<evidence type="ECO:0000259" key="2">
    <source>
        <dbReference type="Pfam" id="PF00534"/>
    </source>
</evidence>
<dbReference type="CDD" id="cd06433">
    <property type="entry name" value="GT_2_WfgS_like"/>
    <property type="match status" value="1"/>
</dbReference>
<dbReference type="InterPro" id="IPR001296">
    <property type="entry name" value="Glyco_trans_1"/>
</dbReference>
<proteinExistence type="predicted"/>
<protein>
    <submittedName>
        <fullName evidence="4">Glycosyltransferase</fullName>
        <ecNumber evidence="4">2.4.-.-</ecNumber>
    </submittedName>
</protein>
<evidence type="ECO:0000256" key="1">
    <source>
        <dbReference type="ARBA" id="ARBA00022679"/>
    </source>
</evidence>